<evidence type="ECO:0000313" key="7">
    <source>
        <dbReference type="EMBL" id="KAF7196820.1"/>
    </source>
</evidence>
<reference evidence="7" key="1">
    <citation type="submission" date="2020-04" db="EMBL/GenBank/DDBJ databases">
        <title>Draft genome resource of the tomato pathogen Pseudocercospora fuligena.</title>
        <authorList>
            <person name="Zaccaron A."/>
        </authorList>
    </citation>
    <scope>NUCLEOTIDE SEQUENCE</scope>
    <source>
        <strain evidence="7">PF001</strain>
    </source>
</reference>
<gene>
    <name evidence="7" type="ORF">HII31_01738</name>
</gene>
<evidence type="ECO:0000256" key="2">
    <source>
        <dbReference type="ARBA" id="ARBA00022801"/>
    </source>
</evidence>
<dbReference type="OrthoDB" id="1887033at2759"/>
<organism evidence="7 8">
    <name type="scientific">Pseudocercospora fuligena</name>
    <dbReference type="NCBI Taxonomy" id="685502"/>
    <lineage>
        <taxon>Eukaryota</taxon>
        <taxon>Fungi</taxon>
        <taxon>Dikarya</taxon>
        <taxon>Ascomycota</taxon>
        <taxon>Pezizomycotina</taxon>
        <taxon>Dothideomycetes</taxon>
        <taxon>Dothideomycetidae</taxon>
        <taxon>Mycosphaerellales</taxon>
        <taxon>Mycosphaerellaceae</taxon>
        <taxon>Pseudocercospora</taxon>
    </lineage>
</organism>
<keyword evidence="8" id="KW-1185">Reference proteome</keyword>
<keyword evidence="4" id="KW-0961">Cell wall biogenesis/degradation</keyword>
<protein>
    <submittedName>
        <fullName evidence="7">Beta-xylosidase</fullName>
    </submittedName>
</protein>
<evidence type="ECO:0000256" key="3">
    <source>
        <dbReference type="ARBA" id="ARBA00023295"/>
    </source>
</evidence>
<dbReference type="GO" id="GO:0071555">
    <property type="term" value="P:cell wall organization"/>
    <property type="evidence" value="ECO:0007669"/>
    <property type="project" value="UniProtKB-KW"/>
</dbReference>
<dbReference type="Pfam" id="PF00150">
    <property type="entry name" value="Cellulase"/>
    <property type="match status" value="1"/>
</dbReference>
<keyword evidence="3 5" id="KW-0326">Glycosidase</keyword>
<dbReference type="FunFam" id="3.20.20.80:FF:000130">
    <property type="entry name" value="Endoglucanase C"/>
    <property type="match status" value="1"/>
</dbReference>
<dbReference type="AlphaFoldDB" id="A0A8H6VS42"/>
<dbReference type="InterPro" id="IPR017853">
    <property type="entry name" value="GH"/>
</dbReference>
<proteinExistence type="inferred from homology"/>
<dbReference type="GO" id="GO:0009986">
    <property type="term" value="C:cell surface"/>
    <property type="evidence" value="ECO:0007669"/>
    <property type="project" value="TreeGrafter"/>
</dbReference>
<dbReference type="Proteomes" id="UP000660729">
    <property type="component" value="Unassembled WGS sequence"/>
</dbReference>
<dbReference type="InterPro" id="IPR001547">
    <property type="entry name" value="Glyco_hydro_5"/>
</dbReference>
<name>A0A8H6VS42_9PEZI</name>
<evidence type="ECO:0000256" key="5">
    <source>
        <dbReference type="RuleBase" id="RU361153"/>
    </source>
</evidence>
<dbReference type="InterPro" id="IPR050386">
    <property type="entry name" value="Glycosyl_hydrolase_5"/>
</dbReference>
<accession>A0A8H6VS42</accession>
<evidence type="ECO:0000313" key="8">
    <source>
        <dbReference type="Proteomes" id="UP000660729"/>
    </source>
</evidence>
<evidence type="ECO:0000256" key="4">
    <source>
        <dbReference type="ARBA" id="ARBA00023316"/>
    </source>
</evidence>
<evidence type="ECO:0000259" key="6">
    <source>
        <dbReference type="Pfam" id="PF00150"/>
    </source>
</evidence>
<dbReference type="Gene3D" id="3.20.20.80">
    <property type="entry name" value="Glycosidases"/>
    <property type="match status" value="1"/>
</dbReference>
<dbReference type="PANTHER" id="PTHR31297">
    <property type="entry name" value="GLUCAN ENDO-1,6-BETA-GLUCOSIDASE B"/>
    <property type="match status" value="1"/>
</dbReference>
<dbReference type="GO" id="GO:0009251">
    <property type="term" value="P:glucan catabolic process"/>
    <property type="evidence" value="ECO:0007669"/>
    <property type="project" value="TreeGrafter"/>
</dbReference>
<dbReference type="SUPFAM" id="SSF51445">
    <property type="entry name" value="(Trans)glycosidases"/>
    <property type="match status" value="1"/>
</dbReference>
<keyword evidence="2 5" id="KW-0378">Hydrolase</keyword>
<dbReference type="PANTHER" id="PTHR31297:SF13">
    <property type="entry name" value="PUTATIVE-RELATED"/>
    <property type="match status" value="1"/>
</dbReference>
<comment type="similarity">
    <text evidence="1 5">Belongs to the glycosyl hydrolase 5 (cellulase A) family.</text>
</comment>
<dbReference type="EMBL" id="JABCIY010000022">
    <property type="protein sequence ID" value="KAF7196820.1"/>
    <property type="molecule type" value="Genomic_DNA"/>
</dbReference>
<dbReference type="GO" id="GO:0008422">
    <property type="term" value="F:beta-glucosidase activity"/>
    <property type="evidence" value="ECO:0007669"/>
    <property type="project" value="TreeGrafter"/>
</dbReference>
<sequence>MSTGILKVQGDKVVDGDGKPIILRGAGLGGWMNMENFITGYPGQESQHRTSMLKVLGQEKYEFFFDKLLDYFFTEADAEFFSKDLGLNCLRIPFNYHHFEDDMNPRVLKENNGFKYLDRIVEICSKYEIYVILDLHAVPGGQNPDWHSDNVTNHAAFWEHKDFQDRVVWLWEIIAERYKNENFVAGYNLINEPCDPLHYRLVRFYERIEKAVRKVDGEHILWLDGNTFSMEFKYFEELSLENVVYGLHDYAMMGFPKGDRYEGSQEQDEKLESQFLRKAEFMRSIRGPIWNGEWGPVYADSKLDEDAEDVNQARYNLLAKQMDIYDKYGVHWNIWLYKDIGLQGICYLDPESKYMKTIAPFLERKRLLQLDAWGRRPSKEVEDVINPLVEFIDKHIPQSKAQYPTPWATERQIVRLVNQLWMAGCLSDEFAEQFKDMSFEELEQCAKSFSFEECVKREGLCKAMRANAEAVIGGEARGHDDTNGSALKQVELELD</sequence>
<feature type="domain" description="Glycoside hydrolase family 5" evidence="6">
    <location>
        <begin position="74"/>
        <end position="338"/>
    </location>
</feature>
<evidence type="ECO:0000256" key="1">
    <source>
        <dbReference type="ARBA" id="ARBA00005641"/>
    </source>
</evidence>
<comment type="caution">
    <text evidence="7">The sequence shown here is derived from an EMBL/GenBank/DDBJ whole genome shotgun (WGS) entry which is preliminary data.</text>
</comment>
<dbReference type="GO" id="GO:0005576">
    <property type="term" value="C:extracellular region"/>
    <property type="evidence" value="ECO:0007669"/>
    <property type="project" value="TreeGrafter"/>
</dbReference>